<feature type="signal peptide" evidence="1">
    <location>
        <begin position="1"/>
        <end position="32"/>
    </location>
</feature>
<protein>
    <recommendedName>
        <fullName evidence="4">PEP-CTERM protein-sorting domain-containing protein</fullName>
    </recommendedName>
</protein>
<gene>
    <name evidence="2" type="ORF">Pla144_15990</name>
</gene>
<dbReference type="Proteomes" id="UP000318437">
    <property type="component" value="Unassembled WGS sequence"/>
</dbReference>
<dbReference type="EMBL" id="SJPS01000002">
    <property type="protein sequence ID" value="TWU28312.1"/>
    <property type="molecule type" value="Genomic_DNA"/>
</dbReference>
<name>A0A5C6CUU2_9BACT</name>
<dbReference type="NCBIfam" id="NF038122">
    <property type="entry name" value="metallo_LGF"/>
    <property type="match status" value="1"/>
</dbReference>
<comment type="caution">
    <text evidence="2">The sequence shown here is derived from an EMBL/GenBank/DDBJ whole genome shotgun (WGS) entry which is preliminary data.</text>
</comment>
<proteinExistence type="predicted"/>
<keyword evidence="1" id="KW-0732">Signal</keyword>
<organism evidence="2 3">
    <name type="scientific">Bythopirellula polymerisocia</name>
    <dbReference type="NCBI Taxonomy" id="2528003"/>
    <lineage>
        <taxon>Bacteria</taxon>
        <taxon>Pseudomonadati</taxon>
        <taxon>Planctomycetota</taxon>
        <taxon>Planctomycetia</taxon>
        <taxon>Pirellulales</taxon>
        <taxon>Lacipirellulaceae</taxon>
        <taxon>Bythopirellula</taxon>
    </lineage>
</organism>
<evidence type="ECO:0000256" key="1">
    <source>
        <dbReference type="SAM" id="SignalP"/>
    </source>
</evidence>
<evidence type="ECO:0008006" key="4">
    <source>
        <dbReference type="Google" id="ProtNLM"/>
    </source>
</evidence>
<dbReference type="AlphaFoldDB" id="A0A5C6CUU2"/>
<reference evidence="2 3" key="1">
    <citation type="submission" date="2019-02" db="EMBL/GenBank/DDBJ databases">
        <title>Deep-cultivation of Planctomycetes and their phenomic and genomic characterization uncovers novel biology.</title>
        <authorList>
            <person name="Wiegand S."/>
            <person name="Jogler M."/>
            <person name="Boedeker C."/>
            <person name="Pinto D."/>
            <person name="Vollmers J."/>
            <person name="Rivas-Marin E."/>
            <person name="Kohn T."/>
            <person name="Peeters S.H."/>
            <person name="Heuer A."/>
            <person name="Rast P."/>
            <person name="Oberbeckmann S."/>
            <person name="Bunk B."/>
            <person name="Jeske O."/>
            <person name="Meyerdierks A."/>
            <person name="Storesund J.E."/>
            <person name="Kallscheuer N."/>
            <person name="Luecker S."/>
            <person name="Lage O.M."/>
            <person name="Pohl T."/>
            <person name="Merkel B.J."/>
            <person name="Hornburger P."/>
            <person name="Mueller R.-W."/>
            <person name="Bruemmer F."/>
            <person name="Labrenz M."/>
            <person name="Spormann A.M."/>
            <person name="Op Den Camp H."/>
            <person name="Overmann J."/>
            <person name="Amann R."/>
            <person name="Jetten M.S.M."/>
            <person name="Mascher T."/>
            <person name="Medema M.H."/>
            <person name="Devos D.P."/>
            <person name="Kaster A.-K."/>
            <person name="Ovreas L."/>
            <person name="Rohde M."/>
            <person name="Galperin M.Y."/>
            <person name="Jogler C."/>
        </authorList>
    </citation>
    <scope>NUCLEOTIDE SEQUENCE [LARGE SCALE GENOMIC DNA]</scope>
    <source>
        <strain evidence="2 3">Pla144</strain>
    </source>
</reference>
<dbReference type="GO" id="GO:0008237">
    <property type="term" value="F:metallopeptidase activity"/>
    <property type="evidence" value="ECO:0007669"/>
    <property type="project" value="InterPro"/>
</dbReference>
<dbReference type="Gene3D" id="3.40.390.10">
    <property type="entry name" value="Collagenase (Catalytic Domain)"/>
    <property type="match status" value="1"/>
</dbReference>
<feature type="chain" id="PRO_5022789698" description="PEP-CTERM protein-sorting domain-containing protein" evidence="1">
    <location>
        <begin position="33"/>
        <end position="406"/>
    </location>
</feature>
<sequence precursor="true">MNRTSGLCYAARRTMSCCALAILFEMSFSTYAFSLMVDNGQTQQPASVASQMVPMPVTNPSFLRVSHKNIVLSLSTFDIVINAGPTLAGNAPALAAFNRAAQQWEAFIADPITVTIDADLGMLDAGILGGTDPVLLFDTFDVIRNAMADDAADNETDDSIVSSLPNSSQYVAFVPTGFGFNGDLSLTKANAKALNFDNRFGDLDAQFGVADAEIIFSSTFAFDFDNSDGVTPGTFDFETVATHEIGHVLGFLSDVDFVDFVLDLGETSTDITPTTLDLFRFESGTNPSSPAEFTNTPRWMVPGFNAIFDQIDGSFGGDAEVLMATGLNFGDGRQASHWKDGLSLGIMDPTLSFGEISPIRPNDLRALDLIGYEISIPEPASLILLLGISCFATGLRTPGLIETASR</sequence>
<accession>A0A5C6CUU2</accession>
<dbReference type="OrthoDB" id="272249at2"/>
<dbReference type="InterPro" id="IPR024079">
    <property type="entry name" value="MetalloPept_cat_dom_sf"/>
</dbReference>
<keyword evidence="3" id="KW-1185">Reference proteome</keyword>
<dbReference type="RefSeq" id="WP_146449637.1">
    <property type="nucleotide sequence ID" value="NZ_SJPS01000002.1"/>
</dbReference>
<dbReference type="SUPFAM" id="SSF55486">
    <property type="entry name" value="Metalloproteases ('zincins'), catalytic domain"/>
    <property type="match status" value="1"/>
</dbReference>
<evidence type="ECO:0000313" key="3">
    <source>
        <dbReference type="Proteomes" id="UP000318437"/>
    </source>
</evidence>
<evidence type="ECO:0000313" key="2">
    <source>
        <dbReference type="EMBL" id="TWU28312.1"/>
    </source>
</evidence>